<evidence type="ECO:0000313" key="2">
    <source>
        <dbReference type="Proteomes" id="UP001049518"/>
    </source>
</evidence>
<keyword evidence="2" id="KW-1185">Reference proteome</keyword>
<name>A0ABX8R867_9ACTN</name>
<dbReference type="RefSeq" id="WP_231332175.1">
    <property type="nucleotide sequence ID" value="NZ_CP059572.1"/>
</dbReference>
<dbReference type="EMBL" id="CP059572">
    <property type="protein sequence ID" value="QXJ25962.1"/>
    <property type="molecule type" value="Genomic_DNA"/>
</dbReference>
<gene>
    <name evidence="1" type="ORF">AGRA3207_007531</name>
</gene>
<dbReference type="InterPro" id="IPR026325">
    <property type="entry name" value="DUF932"/>
</dbReference>
<dbReference type="Proteomes" id="UP001049518">
    <property type="component" value="Chromosome"/>
</dbReference>
<accession>A0ABX8R867</accession>
<proteinExistence type="predicted"/>
<reference evidence="1" key="1">
    <citation type="submission" date="2020-07" db="EMBL/GenBank/DDBJ databases">
        <authorList>
            <person name="Tarantini F.S."/>
            <person name="Hong K.W."/>
            <person name="Chan K.G."/>
        </authorList>
    </citation>
    <scope>NUCLEOTIDE SEQUENCE</scope>
    <source>
        <strain evidence="1">32-07</strain>
    </source>
</reference>
<evidence type="ECO:0000313" key="1">
    <source>
        <dbReference type="EMBL" id="QXJ25962.1"/>
    </source>
</evidence>
<sequence length="351" mass="39041">MSRETSAWLNTNTLIGFTDERGTAWHYRADDQGTEPNHYPGPIPIEDVQRRLFGWEAVESIKIAVTYRTPGGMLRTKVDHDRKAIIRADSTSPGTDSIFEYFKHGYQIHQYRQWLLKNFGLLLDSDLRIGSAGLLDGGARAWVQVEMPGSCDTPEGVRFRPFLSGATSLDGTLSTTYVRGAQLVVCDNTLSAALTEPGTGRIKIRHSRNSLGSITQVRQALDIVHQVEQDFARQITALCQIPVSDRQWDRFLAVEAAPGRDTKHSRARADRKRADLEGLWRHDERVAPWAGTAYGVVAAINTYTHHLKTVRGSSRADRNAERAITGGVDKLDSKTVQVLNQILDNALAHAT</sequence>
<dbReference type="InterPro" id="IPR017686">
    <property type="entry name" value="Phg/plasmid-like_prot"/>
</dbReference>
<protein>
    <submittedName>
        <fullName evidence="1">DUF932 domain-containing protein</fullName>
    </submittedName>
</protein>
<dbReference type="NCBIfam" id="TIGR03299">
    <property type="entry name" value="LGT_TIGR03299"/>
    <property type="match status" value="1"/>
</dbReference>
<organism evidence="1 2">
    <name type="scientific">Actinomadura graeca</name>
    <dbReference type="NCBI Taxonomy" id="2750812"/>
    <lineage>
        <taxon>Bacteria</taxon>
        <taxon>Bacillati</taxon>
        <taxon>Actinomycetota</taxon>
        <taxon>Actinomycetes</taxon>
        <taxon>Streptosporangiales</taxon>
        <taxon>Thermomonosporaceae</taxon>
        <taxon>Actinomadura</taxon>
    </lineage>
</organism>
<dbReference type="Pfam" id="PF06067">
    <property type="entry name" value="DUF932"/>
    <property type="match status" value="1"/>
</dbReference>